<comment type="caution">
    <text evidence="2">The sequence shown here is derived from an EMBL/GenBank/DDBJ whole genome shotgun (WGS) entry which is preliminary data.</text>
</comment>
<feature type="region of interest" description="Disordered" evidence="1">
    <location>
        <begin position="43"/>
        <end position="144"/>
    </location>
</feature>
<dbReference type="InParanoid" id="G4TJY9"/>
<feature type="compositionally biased region" description="Basic and acidic residues" evidence="1">
    <location>
        <begin position="199"/>
        <end position="212"/>
    </location>
</feature>
<reference evidence="2 3" key="1">
    <citation type="journal article" date="2011" name="PLoS Pathog.">
        <title>Endophytic Life Strategies Decoded by Genome and Transcriptome Analyses of the Mutualistic Root Symbiont Piriformospora indica.</title>
        <authorList>
            <person name="Zuccaro A."/>
            <person name="Lahrmann U."/>
            <person name="Guldener U."/>
            <person name="Langen G."/>
            <person name="Pfiffi S."/>
            <person name="Biedenkopf D."/>
            <person name="Wong P."/>
            <person name="Samans B."/>
            <person name="Grimm C."/>
            <person name="Basiewicz M."/>
            <person name="Murat C."/>
            <person name="Martin F."/>
            <person name="Kogel K.H."/>
        </authorList>
    </citation>
    <scope>NUCLEOTIDE SEQUENCE [LARGE SCALE GENOMIC DNA]</scope>
    <source>
        <strain evidence="2 3">DSM 11827</strain>
    </source>
</reference>
<gene>
    <name evidence="2" type="ORF">PIIN_05570</name>
</gene>
<feature type="region of interest" description="Disordered" evidence="1">
    <location>
        <begin position="187"/>
        <end position="212"/>
    </location>
</feature>
<organism evidence="2 3">
    <name type="scientific">Serendipita indica (strain DSM 11827)</name>
    <name type="common">Root endophyte fungus</name>
    <name type="synonym">Piriformospora indica</name>
    <dbReference type="NCBI Taxonomy" id="1109443"/>
    <lineage>
        <taxon>Eukaryota</taxon>
        <taxon>Fungi</taxon>
        <taxon>Dikarya</taxon>
        <taxon>Basidiomycota</taxon>
        <taxon>Agaricomycotina</taxon>
        <taxon>Agaricomycetes</taxon>
        <taxon>Sebacinales</taxon>
        <taxon>Serendipitaceae</taxon>
        <taxon>Serendipita</taxon>
    </lineage>
</organism>
<dbReference type="AlphaFoldDB" id="G4TJY9"/>
<feature type="compositionally biased region" description="Polar residues" evidence="1">
    <location>
        <begin position="62"/>
        <end position="90"/>
    </location>
</feature>
<proteinExistence type="predicted"/>
<feature type="region of interest" description="Disordered" evidence="1">
    <location>
        <begin position="241"/>
        <end position="271"/>
    </location>
</feature>
<feature type="region of interest" description="Disordered" evidence="1">
    <location>
        <begin position="1"/>
        <end position="24"/>
    </location>
</feature>
<dbReference type="HOGENOM" id="CLU_869094_0_0_1"/>
<dbReference type="EMBL" id="CAFZ01000128">
    <property type="protein sequence ID" value="CCA71634.1"/>
    <property type="molecule type" value="Genomic_DNA"/>
</dbReference>
<protein>
    <submittedName>
        <fullName evidence="2">Uncharacterized protein</fullName>
    </submittedName>
</protein>
<evidence type="ECO:0000313" key="3">
    <source>
        <dbReference type="Proteomes" id="UP000007148"/>
    </source>
</evidence>
<dbReference type="Proteomes" id="UP000007148">
    <property type="component" value="Unassembled WGS sequence"/>
</dbReference>
<evidence type="ECO:0000313" key="2">
    <source>
        <dbReference type="EMBL" id="CCA71634.1"/>
    </source>
</evidence>
<keyword evidence="3" id="KW-1185">Reference proteome</keyword>
<name>G4TJY9_SERID</name>
<sequence>MRAHTDVCSASHARQVGQGQASTSANTFGNVYYGVYAGTSSIPSGQSPPENIAEPSYRNPVFNHQTPSGSQQHQLPGPRSGSNFGHTPSPDQHEAYDFLSQPSLSPEVSPQTSQPPYTHFQLMNSNVQPTPLLDPYNSPDHPQIHQIASPQSYEVSPVGQDPNDAWLHVPPSRLDQRMIPNDERMTTFPPPGLSQPRSTRLDARSSTASRDETTYSLRQRYAGPTNGSQSVWQTAPPVQIPLAHPSNVHGLPHDEPARRVYPQAQPGQARPSLVVYPSPGVHQPNTQLQSTLPPRQDLEPLFDLSQSRFWPGKRTGQCQC</sequence>
<evidence type="ECO:0000256" key="1">
    <source>
        <dbReference type="SAM" id="MobiDB-lite"/>
    </source>
</evidence>
<feature type="compositionally biased region" description="Polar residues" evidence="1">
    <location>
        <begin position="100"/>
        <end position="129"/>
    </location>
</feature>
<accession>G4TJY9</accession>